<evidence type="ECO:0000259" key="2">
    <source>
        <dbReference type="PROSITE" id="PS50106"/>
    </source>
</evidence>
<dbReference type="AlphaFoldDB" id="A0AAN4ZEH5"/>
<protein>
    <recommendedName>
        <fullName evidence="2">PDZ domain-containing protein</fullName>
    </recommendedName>
</protein>
<feature type="region of interest" description="Disordered" evidence="1">
    <location>
        <begin position="283"/>
        <end position="322"/>
    </location>
</feature>
<evidence type="ECO:0000313" key="3">
    <source>
        <dbReference type="EMBL" id="GMR36267.1"/>
    </source>
</evidence>
<reference evidence="4" key="1">
    <citation type="submission" date="2022-10" db="EMBL/GenBank/DDBJ databases">
        <title>Genome assembly of Pristionchus species.</title>
        <authorList>
            <person name="Yoshida K."/>
            <person name="Sommer R.J."/>
        </authorList>
    </citation>
    <scope>NUCLEOTIDE SEQUENCE [LARGE SCALE GENOMIC DNA]</scope>
    <source>
        <strain evidence="4">RS5460</strain>
    </source>
</reference>
<dbReference type="SUPFAM" id="SSF50156">
    <property type="entry name" value="PDZ domain-like"/>
    <property type="match status" value="1"/>
</dbReference>
<gene>
    <name evidence="3" type="ORF">PMAYCL1PPCAC_06462</name>
</gene>
<dbReference type="Proteomes" id="UP001328107">
    <property type="component" value="Unassembled WGS sequence"/>
</dbReference>
<dbReference type="PANTHER" id="PTHR31327:SF3">
    <property type="entry name" value="PDZ DOMAIN-CONTAINING PROTEIN"/>
    <property type="match status" value="1"/>
</dbReference>
<dbReference type="Gene3D" id="2.30.42.10">
    <property type="match status" value="1"/>
</dbReference>
<dbReference type="PROSITE" id="PS50106">
    <property type="entry name" value="PDZ"/>
    <property type="match status" value="1"/>
</dbReference>
<dbReference type="EMBL" id="BTRK01000002">
    <property type="protein sequence ID" value="GMR36267.1"/>
    <property type="molecule type" value="Genomic_DNA"/>
</dbReference>
<feature type="non-terminal residue" evidence="3">
    <location>
        <position position="322"/>
    </location>
</feature>
<dbReference type="InterPro" id="IPR001478">
    <property type="entry name" value="PDZ"/>
</dbReference>
<keyword evidence="4" id="KW-1185">Reference proteome</keyword>
<evidence type="ECO:0000313" key="4">
    <source>
        <dbReference type="Proteomes" id="UP001328107"/>
    </source>
</evidence>
<accession>A0AAN4ZEH5</accession>
<name>A0AAN4ZEH5_9BILA</name>
<comment type="caution">
    <text evidence="3">The sequence shown here is derived from an EMBL/GenBank/DDBJ whole genome shotgun (WGS) entry which is preliminary data.</text>
</comment>
<dbReference type="SMART" id="SM00228">
    <property type="entry name" value="PDZ"/>
    <property type="match status" value="1"/>
</dbReference>
<organism evidence="3 4">
    <name type="scientific">Pristionchus mayeri</name>
    <dbReference type="NCBI Taxonomy" id="1317129"/>
    <lineage>
        <taxon>Eukaryota</taxon>
        <taxon>Metazoa</taxon>
        <taxon>Ecdysozoa</taxon>
        <taxon>Nematoda</taxon>
        <taxon>Chromadorea</taxon>
        <taxon>Rhabditida</taxon>
        <taxon>Rhabditina</taxon>
        <taxon>Diplogasteromorpha</taxon>
        <taxon>Diplogasteroidea</taxon>
        <taxon>Neodiplogasteridae</taxon>
        <taxon>Pristionchus</taxon>
    </lineage>
</organism>
<feature type="non-terminal residue" evidence="3">
    <location>
        <position position="1"/>
    </location>
</feature>
<sequence>GANENSPNTFIQDERSYMEGRATKPISAPKAFIETISIRVCQLQLLYFNVRHTDSRVTRIHRMSPLNNKVNIGDKVLKINGAPFNINSILKAVTPHNSPSCSKESLEEGHTQVIMRITIERAAFSWCRLEMTTLEKLSIPRINQSKSDDAKMKESFTGRPLKRYTVVLRRPVLPGIDIAPLGLSLRYDSRERVTVADVAMGSVASAHLREWDIIKRVNGTAVHSKTMCAFMIAHSLRGTGEVTLSVEALDNVDTSSRDRMEMPDDVVSICAKQIAVLKSGTLKPLPSISARPPAAAAASSATTPKKKKTITEGSVREEKIAS</sequence>
<dbReference type="InterPro" id="IPR040264">
    <property type="entry name" value="T15H9.4-like"/>
</dbReference>
<dbReference type="PANTHER" id="PTHR31327">
    <property type="entry name" value="SPERM MEIOSIS PDZ DOMAIN CONTAINING PROTEINS-RELATED"/>
    <property type="match status" value="1"/>
</dbReference>
<dbReference type="InterPro" id="IPR036034">
    <property type="entry name" value="PDZ_sf"/>
</dbReference>
<evidence type="ECO:0000256" key="1">
    <source>
        <dbReference type="SAM" id="MobiDB-lite"/>
    </source>
</evidence>
<feature type="domain" description="PDZ" evidence="2">
    <location>
        <begin position="165"/>
        <end position="227"/>
    </location>
</feature>
<feature type="compositionally biased region" description="Low complexity" evidence="1">
    <location>
        <begin position="286"/>
        <end position="303"/>
    </location>
</feature>
<proteinExistence type="predicted"/>